<gene>
    <name evidence="9" type="ORF">OYT1_ch0643</name>
</gene>
<dbReference type="SUPFAM" id="SSF58104">
    <property type="entry name" value="Methyl-accepting chemotaxis protein (MCP) signaling domain"/>
    <property type="match status" value="1"/>
</dbReference>
<proteinExistence type="inferred from homology"/>
<dbReference type="Pfam" id="PF00015">
    <property type="entry name" value="MCPsignal"/>
    <property type="match status" value="1"/>
</dbReference>
<dbReference type="EMBL" id="AP018738">
    <property type="protein sequence ID" value="BBE50210.1"/>
    <property type="molecule type" value="Genomic_DNA"/>
</dbReference>
<dbReference type="PROSITE" id="PS50885">
    <property type="entry name" value="HAMP"/>
    <property type="match status" value="1"/>
</dbReference>
<organism evidence="9 10">
    <name type="scientific">Ferriphaselus amnicola</name>
    <dbReference type="NCBI Taxonomy" id="1188319"/>
    <lineage>
        <taxon>Bacteria</taxon>
        <taxon>Pseudomonadati</taxon>
        <taxon>Pseudomonadota</taxon>
        <taxon>Betaproteobacteria</taxon>
        <taxon>Nitrosomonadales</taxon>
        <taxon>Gallionellaceae</taxon>
        <taxon>Ferriphaselus</taxon>
    </lineage>
</organism>
<evidence type="ECO:0000313" key="9">
    <source>
        <dbReference type="EMBL" id="BBE50210.1"/>
    </source>
</evidence>
<dbReference type="SMART" id="SM00283">
    <property type="entry name" value="MA"/>
    <property type="match status" value="1"/>
</dbReference>
<evidence type="ECO:0000256" key="4">
    <source>
        <dbReference type="SAM" id="Coils"/>
    </source>
</evidence>
<reference evidence="9 10" key="1">
    <citation type="submission" date="2018-06" db="EMBL/GenBank/DDBJ databases">
        <title>OYT1 Genome Sequencing.</title>
        <authorList>
            <person name="Kato S."/>
            <person name="Itoh T."/>
            <person name="Ohkuma M."/>
        </authorList>
    </citation>
    <scope>NUCLEOTIDE SEQUENCE [LARGE SCALE GENOMIC DNA]</scope>
    <source>
        <strain evidence="9 10">OYT1</strain>
    </source>
</reference>
<evidence type="ECO:0000313" key="10">
    <source>
        <dbReference type="Proteomes" id="UP000033070"/>
    </source>
</evidence>
<dbReference type="InterPro" id="IPR003660">
    <property type="entry name" value="HAMP_dom"/>
</dbReference>
<keyword evidence="3" id="KW-0807">Transducer</keyword>
<evidence type="ECO:0000256" key="5">
    <source>
        <dbReference type="SAM" id="MobiDB-lite"/>
    </source>
</evidence>
<dbReference type="CDD" id="cd11386">
    <property type="entry name" value="MCP_signal"/>
    <property type="match status" value="1"/>
</dbReference>
<dbReference type="Pfam" id="PF13682">
    <property type="entry name" value="CZB"/>
    <property type="match status" value="1"/>
</dbReference>
<dbReference type="GO" id="GO:0007165">
    <property type="term" value="P:signal transduction"/>
    <property type="evidence" value="ECO:0007669"/>
    <property type="project" value="UniProtKB-KW"/>
</dbReference>
<evidence type="ECO:0000259" key="7">
    <source>
        <dbReference type="PROSITE" id="PS50111"/>
    </source>
</evidence>
<dbReference type="Proteomes" id="UP000033070">
    <property type="component" value="Chromosome"/>
</dbReference>
<feature type="region of interest" description="Disordered" evidence="5">
    <location>
        <begin position="506"/>
        <end position="534"/>
    </location>
</feature>
<accession>A0A2Z6G9N3</accession>
<evidence type="ECO:0000256" key="3">
    <source>
        <dbReference type="PROSITE-ProRule" id="PRU00284"/>
    </source>
</evidence>
<dbReference type="PROSITE" id="PS50111">
    <property type="entry name" value="CHEMOTAXIS_TRANSDUC_2"/>
    <property type="match status" value="1"/>
</dbReference>
<evidence type="ECO:0000256" key="2">
    <source>
        <dbReference type="ARBA" id="ARBA00029447"/>
    </source>
</evidence>
<keyword evidence="1" id="KW-0488">Methylation</keyword>
<dbReference type="STRING" id="1188319.OYT1_00109"/>
<dbReference type="RefSeq" id="WP_232013219.1">
    <property type="nucleotide sequence ID" value="NZ_AP018738.1"/>
</dbReference>
<dbReference type="GO" id="GO:0006935">
    <property type="term" value="P:chemotaxis"/>
    <property type="evidence" value="ECO:0007669"/>
    <property type="project" value="TreeGrafter"/>
</dbReference>
<dbReference type="InterPro" id="IPR004089">
    <property type="entry name" value="MCPsignal_dom"/>
</dbReference>
<keyword evidence="6" id="KW-1133">Transmembrane helix</keyword>
<feature type="transmembrane region" description="Helical" evidence="6">
    <location>
        <begin position="190"/>
        <end position="211"/>
    </location>
</feature>
<feature type="domain" description="Methyl-accepting transducer" evidence="7">
    <location>
        <begin position="494"/>
        <end position="723"/>
    </location>
</feature>
<dbReference type="SUPFAM" id="SSF55785">
    <property type="entry name" value="PYP-like sensor domain (PAS domain)"/>
    <property type="match status" value="1"/>
</dbReference>
<dbReference type="InterPro" id="IPR025991">
    <property type="entry name" value="Chemoreceptor_zinc-bind_dom"/>
</dbReference>
<dbReference type="GO" id="GO:0004888">
    <property type="term" value="F:transmembrane signaling receptor activity"/>
    <property type="evidence" value="ECO:0007669"/>
    <property type="project" value="TreeGrafter"/>
</dbReference>
<dbReference type="Gene3D" id="1.10.287.950">
    <property type="entry name" value="Methyl-accepting chemotaxis protein"/>
    <property type="match status" value="1"/>
</dbReference>
<keyword evidence="6" id="KW-0812">Transmembrane</keyword>
<keyword evidence="4" id="KW-0175">Coiled coil</keyword>
<name>A0A2Z6G9N3_9PROT</name>
<dbReference type="InterPro" id="IPR035965">
    <property type="entry name" value="PAS-like_dom_sf"/>
</dbReference>
<dbReference type="InterPro" id="IPR051310">
    <property type="entry name" value="MCP_chemotaxis"/>
</dbReference>
<dbReference type="Gene3D" id="3.30.450.20">
    <property type="entry name" value="PAS domain"/>
    <property type="match status" value="1"/>
</dbReference>
<keyword evidence="6" id="KW-0472">Membrane</keyword>
<dbReference type="KEGG" id="fam:OYT1_ch0643"/>
<comment type="similarity">
    <text evidence="2">Belongs to the methyl-accepting chemotaxis (MCP) protein family.</text>
</comment>
<dbReference type="GO" id="GO:0005886">
    <property type="term" value="C:plasma membrane"/>
    <property type="evidence" value="ECO:0007669"/>
    <property type="project" value="TreeGrafter"/>
</dbReference>
<dbReference type="Gene3D" id="1.20.120.30">
    <property type="entry name" value="Aspartate receptor, ligand-binding domain"/>
    <property type="match status" value="1"/>
</dbReference>
<dbReference type="Gene3D" id="6.10.340.10">
    <property type="match status" value="1"/>
</dbReference>
<dbReference type="FunFam" id="1.10.287.950:FF:000002">
    <property type="entry name" value="Methyl-accepting chemotaxis protein"/>
    <property type="match status" value="1"/>
</dbReference>
<dbReference type="PANTHER" id="PTHR43531">
    <property type="entry name" value="PROTEIN ICFG"/>
    <property type="match status" value="1"/>
</dbReference>
<sequence>MNNIRVNTRFILLLSVFTVSFLAAGWVAMSTLNLVKVGGSIYSNIVLQKDLVADILPPPEYLIEAKLNALELARAEPRDIPALIAKSKQLREEYESRHRFWAENLTDGAIKELMLVSSYQPGREFLDLRDQQLIPALLRGDKQAAANLLPVMEQKYLAHRQAIDALVVKANEKTSLDERDTAVVIQSRTLWLLGLMLSSGAIALVFGLWIARSLLKQLGGEPGAAVEVARRIADDDLTVNVEVAQGDSSSMMAALKAMQDKLWERKESDQQTAREMLRLKCALDNVSMCVRVADNDGKVIYINNALRDTLYKYEKAFQQENPAFAADKVVGGSIGIFYADPQSAIERLRRLSSTTHARLQLGGRQYDVITTPVISSDGERLGTVGQWIDLTDQIRAEEEVGEIVQAAASGDFTGRLSVNGKSGFFLQLAQSMNSLMETNFVGLNEVVRVLAALAKGDLTESMSGNYQGIFAQLKDDSNATVAQLTETISRIKEAAGAINTASKEIATGNTDLSQRTEEQASSLEETASSMEELTSTVKQNADNARQANQLAAGASEVAVRGGEVVGKVVHTMSSISESSKKIVDIISVIDGIAFQTNILALNAAVEAARAGEQGRGFAVVASEVRNLAQRSAAAAKEIKGLIGDSVDKVKVGTELVDQAGKTMEEVVTAVKRVTDIMAEISAASVEQSTGIEQVNQAISQMDDVTQQNAALVEQAAAAAESMEEQAQQLAAMMESFRLHSGSQARGLAVVSKSSPSADKFSFNDAVNAHIKWKSRLIDYIRGQSKEQLEVAKVSCDDKCDLGKWLYGPAKSHANLSEYGDLKASHAEFHRCVGGIVQCVHDHQQEEAMSRLGGEFFQLSNQTVKAIKSLQSRVTTGASTEIVTKPRSNQGAQVEDWEEF</sequence>
<dbReference type="AlphaFoldDB" id="A0A2Z6G9N3"/>
<evidence type="ECO:0000256" key="1">
    <source>
        <dbReference type="ARBA" id="ARBA00022481"/>
    </source>
</evidence>
<feature type="domain" description="HAMP" evidence="8">
    <location>
        <begin position="443"/>
        <end position="489"/>
    </location>
</feature>
<feature type="coiled-coil region" evidence="4">
    <location>
        <begin position="694"/>
        <end position="732"/>
    </location>
</feature>
<dbReference type="PANTHER" id="PTHR43531:SF14">
    <property type="entry name" value="METHYL-ACCEPTING CHEMOTAXIS PROTEIN I-RELATED"/>
    <property type="match status" value="1"/>
</dbReference>
<evidence type="ECO:0000256" key="6">
    <source>
        <dbReference type="SAM" id="Phobius"/>
    </source>
</evidence>
<protein>
    <submittedName>
        <fullName evidence="9">Methyl-accepting chemotaxis protein II</fullName>
    </submittedName>
</protein>
<dbReference type="Pfam" id="PF18947">
    <property type="entry name" value="HAMP_2"/>
    <property type="match status" value="1"/>
</dbReference>
<keyword evidence="10" id="KW-1185">Reference proteome</keyword>
<evidence type="ECO:0000259" key="8">
    <source>
        <dbReference type="PROSITE" id="PS50885"/>
    </source>
</evidence>